<proteinExistence type="predicted"/>
<gene>
    <name evidence="1" type="ORF">CV83915_2p0232</name>
</gene>
<accession>A0A2H4TL12</accession>
<dbReference type="RefSeq" id="WP_029488779.1">
    <property type="nucleotide sequence ID" value="NZ_CP062820.1"/>
</dbReference>
<geneLocation type="plasmid" evidence="2">
    <name>pcv839-15-p2</name>
</geneLocation>
<organism evidence="1 2">
    <name type="scientific">Escherichia coli</name>
    <dbReference type="NCBI Taxonomy" id="562"/>
    <lineage>
        <taxon>Bacteria</taxon>
        <taxon>Pseudomonadati</taxon>
        <taxon>Pseudomonadota</taxon>
        <taxon>Gammaproteobacteria</taxon>
        <taxon>Enterobacterales</taxon>
        <taxon>Enterobacteriaceae</taxon>
        <taxon>Escherichia</taxon>
    </lineage>
</organism>
<protein>
    <submittedName>
        <fullName evidence="1">Uncharacterized protein</fullName>
    </submittedName>
</protein>
<reference evidence="1 2" key="1">
    <citation type="submission" date="2017-11" db="EMBL/GenBank/DDBJ databases">
        <title>Escherichia coli CV839-15 Genome sequencing and assembly.</title>
        <authorList>
            <person name="Li Z."/>
            <person name="Song N."/>
            <person name="Li W."/>
            <person name="Philip H.R."/>
            <person name="Bu Z."/>
            <person name="Siguo L."/>
        </authorList>
    </citation>
    <scope>NUCLEOTIDE SEQUENCE [LARGE SCALE GENOMIC DNA]</scope>
    <source>
        <strain evidence="1 2">CV839-15</strain>
        <plasmid evidence="2">Plasmid pcv839-15-p2</plasmid>
    </source>
</reference>
<name>A0A2H4TL12_ECOLX</name>
<dbReference type="AlphaFoldDB" id="A0A2H4TL12"/>
<dbReference type="EMBL" id="CP024976">
    <property type="protein sequence ID" value="ATZ30235.1"/>
    <property type="molecule type" value="Genomic_DNA"/>
</dbReference>
<keyword evidence="1" id="KW-0614">Plasmid</keyword>
<evidence type="ECO:0000313" key="1">
    <source>
        <dbReference type="EMBL" id="ATZ30235.1"/>
    </source>
</evidence>
<sequence>MKENKCKFLMKKINENHIKRAAGLSRFSVIYCPPDKCIDGEVKILDEDKMKVLLEEIIQANAEMLKLAQEYNVIASSMKIDMISIFHIPAT</sequence>
<evidence type="ECO:0000313" key="2">
    <source>
        <dbReference type="Proteomes" id="UP000236551"/>
    </source>
</evidence>
<dbReference type="Proteomes" id="UP000236551">
    <property type="component" value="Plasmid pCV839-15-p2"/>
</dbReference>